<accession>A0A1H9U192</accession>
<feature type="transmembrane region" description="Helical" evidence="1">
    <location>
        <begin position="21"/>
        <end position="40"/>
    </location>
</feature>
<evidence type="ECO:0000313" key="3">
    <source>
        <dbReference type="Proteomes" id="UP000198571"/>
    </source>
</evidence>
<dbReference type="AlphaFoldDB" id="A0A1H9U192"/>
<dbReference type="RefSeq" id="WP_281244258.1">
    <property type="nucleotide sequence ID" value="NZ_FOGT01000006.1"/>
</dbReference>
<dbReference type="STRING" id="1601833.SAMN05518684_106234"/>
<proteinExistence type="predicted"/>
<keyword evidence="1" id="KW-0472">Membrane</keyword>
<reference evidence="3" key="1">
    <citation type="submission" date="2016-10" db="EMBL/GenBank/DDBJ databases">
        <authorList>
            <person name="Varghese N."/>
            <person name="Submissions S."/>
        </authorList>
    </citation>
    <scope>NUCLEOTIDE SEQUENCE [LARGE SCALE GENOMIC DNA]</scope>
    <source>
        <strain evidence="3">S9</strain>
    </source>
</reference>
<evidence type="ECO:0000313" key="2">
    <source>
        <dbReference type="EMBL" id="SES03216.1"/>
    </source>
</evidence>
<name>A0A1H9U192_9BACI</name>
<sequence>MRIFNESNRKSGKRNLIVDGLGLVTLAAFYYYLFALSSIGG</sequence>
<protein>
    <submittedName>
        <fullName evidence="2">Uncharacterized protein</fullName>
    </submittedName>
</protein>
<gene>
    <name evidence="2" type="ORF">SAMN05518684_106234</name>
</gene>
<dbReference type="Proteomes" id="UP000198571">
    <property type="component" value="Unassembled WGS sequence"/>
</dbReference>
<keyword evidence="1" id="KW-1133">Transmembrane helix</keyword>
<organism evidence="2 3">
    <name type="scientific">Salipaludibacillus aurantiacus</name>
    <dbReference type="NCBI Taxonomy" id="1601833"/>
    <lineage>
        <taxon>Bacteria</taxon>
        <taxon>Bacillati</taxon>
        <taxon>Bacillota</taxon>
        <taxon>Bacilli</taxon>
        <taxon>Bacillales</taxon>
        <taxon>Bacillaceae</taxon>
    </lineage>
</organism>
<dbReference type="EMBL" id="FOGT01000006">
    <property type="protein sequence ID" value="SES03216.1"/>
    <property type="molecule type" value="Genomic_DNA"/>
</dbReference>
<keyword evidence="1" id="KW-0812">Transmembrane</keyword>
<keyword evidence="3" id="KW-1185">Reference proteome</keyword>
<evidence type="ECO:0000256" key="1">
    <source>
        <dbReference type="SAM" id="Phobius"/>
    </source>
</evidence>